<keyword evidence="1" id="KW-1133">Transmembrane helix</keyword>
<dbReference type="AlphaFoldDB" id="A0A9X6NL14"/>
<protein>
    <submittedName>
        <fullName evidence="2">Uncharacterized protein</fullName>
    </submittedName>
</protein>
<reference evidence="3" key="1">
    <citation type="submission" date="2017-01" db="EMBL/GenBank/DDBJ databases">
        <title>Comparative genomics of anhydrobiosis in the tardigrade Hypsibius dujardini.</title>
        <authorList>
            <person name="Yoshida Y."/>
            <person name="Koutsovoulos G."/>
            <person name="Laetsch D."/>
            <person name="Stevens L."/>
            <person name="Kumar S."/>
            <person name="Horikawa D."/>
            <person name="Ishino K."/>
            <person name="Komine S."/>
            <person name="Tomita M."/>
            <person name="Blaxter M."/>
            <person name="Arakawa K."/>
        </authorList>
    </citation>
    <scope>NUCLEOTIDE SEQUENCE [LARGE SCALE GENOMIC DNA]</scope>
    <source>
        <strain evidence="3">Z151</strain>
    </source>
</reference>
<name>A0A9X6NL14_HYPEX</name>
<keyword evidence="3" id="KW-1185">Reference proteome</keyword>
<organism evidence="2 3">
    <name type="scientific">Hypsibius exemplaris</name>
    <name type="common">Freshwater tardigrade</name>
    <dbReference type="NCBI Taxonomy" id="2072580"/>
    <lineage>
        <taxon>Eukaryota</taxon>
        <taxon>Metazoa</taxon>
        <taxon>Ecdysozoa</taxon>
        <taxon>Tardigrada</taxon>
        <taxon>Eutardigrada</taxon>
        <taxon>Parachela</taxon>
        <taxon>Hypsibioidea</taxon>
        <taxon>Hypsibiidae</taxon>
        <taxon>Hypsibius</taxon>
    </lineage>
</organism>
<dbReference type="OrthoDB" id="10432918at2759"/>
<evidence type="ECO:0000313" key="3">
    <source>
        <dbReference type="Proteomes" id="UP000192578"/>
    </source>
</evidence>
<keyword evidence="1" id="KW-0812">Transmembrane</keyword>
<dbReference type="EMBL" id="MTYJ01000464">
    <property type="protein sequence ID" value="OWA54808.1"/>
    <property type="molecule type" value="Genomic_DNA"/>
</dbReference>
<gene>
    <name evidence="2" type="ORF">BV898_19202</name>
</gene>
<evidence type="ECO:0000313" key="2">
    <source>
        <dbReference type="EMBL" id="OWA54808.1"/>
    </source>
</evidence>
<feature type="transmembrane region" description="Helical" evidence="1">
    <location>
        <begin position="40"/>
        <end position="59"/>
    </location>
</feature>
<comment type="caution">
    <text evidence="2">The sequence shown here is derived from an EMBL/GenBank/DDBJ whole genome shotgun (WGS) entry which is preliminary data.</text>
</comment>
<dbReference type="Proteomes" id="UP000192578">
    <property type="component" value="Unassembled WGS sequence"/>
</dbReference>
<sequence length="175" mass="19330">MITPEYCHSVAPLYALAVSTCALAGYYTRLTVRDSGKQFASIYSTGALLFFLLGVGVLMRAVRTSTKGQDLVDEIYSDIYNSSQDMTAPEKTRLSAMISQVKYGDAPVSLYSTISRWSQTITGFGYSGTESDGRSSSNWKQWSEMRGLPKSNATEQLIHFTCQVFRRINAPSSLT</sequence>
<keyword evidence="1" id="KW-0472">Membrane</keyword>
<accession>A0A9X6NL14</accession>
<proteinExistence type="predicted"/>
<evidence type="ECO:0000256" key="1">
    <source>
        <dbReference type="SAM" id="Phobius"/>
    </source>
</evidence>
<feature type="transmembrane region" description="Helical" evidence="1">
    <location>
        <begin position="12"/>
        <end position="28"/>
    </location>
</feature>